<keyword evidence="2" id="KW-1133">Transmembrane helix</keyword>
<evidence type="ECO:0000313" key="4">
    <source>
        <dbReference type="Proteomes" id="UP000237631"/>
    </source>
</evidence>
<proteinExistence type="predicted"/>
<accession>A0A2S6CB47</accession>
<gene>
    <name evidence="3" type="ORF">CBER1_02289</name>
</gene>
<feature type="region of interest" description="Disordered" evidence="1">
    <location>
        <begin position="165"/>
        <end position="187"/>
    </location>
</feature>
<dbReference type="AlphaFoldDB" id="A0A2S6CB47"/>
<keyword evidence="2" id="KW-0812">Transmembrane</keyword>
<comment type="caution">
    <text evidence="3">The sequence shown here is derived from an EMBL/GenBank/DDBJ whole genome shotgun (WGS) entry which is preliminary data.</text>
</comment>
<reference evidence="4" key="1">
    <citation type="journal article" date="2017" name="bioRxiv">
        <title>Conservation of a gene cluster reveals novel cercosporin biosynthetic mechanisms and extends production to the genus Colletotrichum.</title>
        <authorList>
            <person name="de Jonge R."/>
            <person name="Ebert M.K."/>
            <person name="Huitt-Roehl C.R."/>
            <person name="Pal P."/>
            <person name="Suttle J.C."/>
            <person name="Spanner R.E."/>
            <person name="Neubauer J.D."/>
            <person name="Jurick W.M.II."/>
            <person name="Stott K.A."/>
            <person name="Secor G.A."/>
            <person name="Thomma B.P.H.J."/>
            <person name="Van de Peer Y."/>
            <person name="Townsend C.A."/>
            <person name="Bolton M.D."/>
        </authorList>
    </citation>
    <scope>NUCLEOTIDE SEQUENCE [LARGE SCALE GENOMIC DNA]</scope>
    <source>
        <strain evidence="4">CBS538.71</strain>
    </source>
</reference>
<feature type="region of interest" description="Disordered" evidence="1">
    <location>
        <begin position="1"/>
        <end position="65"/>
    </location>
</feature>
<feature type="compositionally biased region" description="Polar residues" evidence="1">
    <location>
        <begin position="15"/>
        <end position="29"/>
    </location>
</feature>
<sequence length="382" mass="42145">MADESPLDSEYKGSPSASVEPSTKHSSQLRPKEERMKLFKERINGSSRNRTLSDQERKQSAPGDLIGGKLVAATARKEAGSELSPLENRLVGMMQRFVPDEKVLEYGRMFAESVRSNSASGVHPQAVEQFDLQREYTDDDFHQDIGAIADEFAASGGVQIIDGTSPNFEADSEALGEREGDLSQGTGPSVIAFVGPNYRIKESDPAPAAPAADVQTSNRMWIRLYLTKFICQRRSGEVGKDELYFTTAVGTDLAEKQSKTTKEYGSIQQGPERWFDNENIFQGYADQWVASECQAGEADNSNDQWYNDMMSTMRDIGYELMQSSVGARNGGISVGFVVALLVTWLLISRSSALFPRAMNCRERIPDCIIRQSMARSSPAVLS</sequence>
<organism evidence="3 4">
    <name type="scientific">Cercospora berteroae</name>
    <dbReference type="NCBI Taxonomy" id="357750"/>
    <lineage>
        <taxon>Eukaryota</taxon>
        <taxon>Fungi</taxon>
        <taxon>Dikarya</taxon>
        <taxon>Ascomycota</taxon>
        <taxon>Pezizomycotina</taxon>
        <taxon>Dothideomycetes</taxon>
        <taxon>Dothideomycetidae</taxon>
        <taxon>Mycosphaerellales</taxon>
        <taxon>Mycosphaerellaceae</taxon>
        <taxon>Cercospora</taxon>
    </lineage>
</organism>
<keyword evidence="4" id="KW-1185">Reference proteome</keyword>
<dbReference type="Proteomes" id="UP000237631">
    <property type="component" value="Unassembled WGS sequence"/>
</dbReference>
<evidence type="ECO:0000256" key="2">
    <source>
        <dbReference type="SAM" id="Phobius"/>
    </source>
</evidence>
<evidence type="ECO:0000313" key="3">
    <source>
        <dbReference type="EMBL" id="PPJ56950.1"/>
    </source>
</evidence>
<feature type="transmembrane region" description="Helical" evidence="2">
    <location>
        <begin position="330"/>
        <end position="347"/>
    </location>
</feature>
<protein>
    <submittedName>
        <fullName evidence="3">Uncharacterized protein</fullName>
    </submittedName>
</protein>
<dbReference type="OrthoDB" id="3544586at2759"/>
<name>A0A2S6CB47_9PEZI</name>
<dbReference type="EMBL" id="PNEN01000504">
    <property type="protein sequence ID" value="PPJ56950.1"/>
    <property type="molecule type" value="Genomic_DNA"/>
</dbReference>
<feature type="compositionally biased region" description="Basic and acidic residues" evidence="1">
    <location>
        <begin position="30"/>
        <end position="43"/>
    </location>
</feature>
<keyword evidence="2" id="KW-0472">Membrane</keyword>
<evidence type="ECO:0000256" key="1">
    <source>
        <dbReference type="SAM" id="MobiDB-lite"/>
    </source>
</evidence>